<dbReference type="OrthoDB" id="28245at2759"/>
<dbReference type="EMBL" id="JACEEZ010019093">
    <property type="protein sequence ID" value="KAG0716109.1"/>
    <property type="molecule type" value="Genomic_DNA"/>
</dbReference>
<name>A0A8J4Y4H5_CHIOP</name>
<organism evidence="1 2">
    <name type="scientific">Chionoecetes opilio</name>
    <name type="common">Atlantic snow crab</name>
    <name type="synonym">Cancer opilio</name>
    <dbReference type="NCBI Taxonomy" id="41210"/>
    <lineage>
        <taxon>Eukaryota</taxon>
        <taxon>Metazoa</taxon>
        <taxon>Ecdysozoa</taxon>
        <taxon>Arthropoda</taxon>
        <taxon>Crustacea</taxon>
        <taxon>Multicrustacea</taxon>
        <taxon>Malacostraca</taxon>
        <taxon>Eumalacostraca</taxon>
        <taxon>Eucarida</taxon>
        <taxon>Decapoda</taxon>
        <taxon>Pleocyemata</taxon>
        <taxon>Brachyura</taxon>
        <taxon>Eubrachyura</taxon>
        <taxon>Majoidea</taxon>
        <taxon>Majidae</taxon>
        <taxon>Chionoecetes</taxon>
    </lineage>
</organism>
<dbReference type="Proteomes" id="UP000770661">
    <property type="component" value="Unassembled WGS sequence"/>
</dbReference>
<comment type="caution">
    <text evidence="1">The sequence shown here is derived from an EMBL/GenBank/DDBJ whole genome shotgun (WGS) entry which is preliminary data.</text>
</comment>
<dbReference type="AlphaFoldDB" id="A0A8J4Y4H5"/>
<accession>A0A8J4Y4H5</accession>
<evidence type="ECO:0000313" key="2">
    <source>
        <dbReference type="Proteomes" id="UP000770661"/>
    </source>
</evidence>
<keyword evidence="2" id="KW-1185">Reference proteome</keyword>
<evidence type="ECO:0000313" key="1">
    <source>
        <dbReference type="EMBL" id="KAG0716109.1"/>
    </source>
</evidence>
<gene>
    <name evidence="1" type="primary">NF1_2</name>
    <name evidence="1" type="ORF">GWK47_010421</name>
</gene>
<protein>
    <submittedName>
        <fullName evidence="1">Neurofibromin</fullName>
    </submittedName>
</protein>
<proteinExistence type="predicted"/>
<reference evidence="1" key="1">
    <citation type="submission" date="2020-07" db="EMBL/GenBank/DDBJ databases">
        <title>The High-quality genome of the commercially important snow crab, Chionoecetes opilio.</title>
        <authorList>
            <person name="Jeong J.-H."/>
            <person name="Ryu S."/>
        </authorList>
    </citation>
    <scope>NUCLEOTIDE SEQUENCE</scope>
    <source>
        <strain evidence="1">MADBK_172401_WGS</strain>
        <tissue evidence="1">Digestive gland</tissue>
    </source>
</reference>
<sequence length="219" mass="24200">MCVCVTPSPVPSPVTRHRFCSHPDDKKRAKVAMILDKLITLTIEEVEMYPSIQAKIWGNIGQVSELIDMVLDSFIKRSVTGGLGSGQAEIMADTAVALASANVASVAKKVIGRLCRVIDKTCTSPTQTLEQHLMWDDIAILARYLLMLSFNNCLDVARHLPYLFHIITFLVTTGPVSMRASTHGLVINIIHSLCTCTKPTFLGKFVCFVAVFVCRFFRP</sequence>